<dbReference type="Proteomes" id="UP000243579">
    <property type="component" value="Unassembled WGS sequence"/>
</dbReference>
<protein>
    <submittedName>
        <fullName evidence="4">Uncharacterized protein</fullName>
    </submittedName>
</protein>
<sequence>MAPRPSVFRQSTASPSKTSENVVWDAVYAQDYPLVQSLLSQEIHALTINMPHGIWGNTCAHIAVLHNNRKMLSLLILHKVNLNAININGTTPLHLAVERRRLDMVKYLVDNGACTSKRNYTFKSPLELAKTLPDAKDMVKILQDCYNIERGTANLS</sequence>
<dbReference type="SUPFAM" id="SSF48403">
    <property type="entry name" value="Ankyrin repeat"/>
    <property type="match status" value="1"/>
</dbReference>
<evidence type="ECO:0000313" key="5">
    <source>
        <dbReference type="Proteomes" id="UP000243579"/>
    </source>
</evidence>
<dbReference type="InterPro" id="IPR050776">
    <property type="entry name" value="Ank_Repeat/CDKN_Inhibitor"/>
</dbReference>
<reference evidence="4 5" key="1">
    <citation type="journal article" date="2014" name="Genome Biol. Evol.">
        <title>The secreted proteins of Achlya hypogyna and Thraustotheca clavata identify the ancestral oomycete secretome and reveal gene acquisitions by horizontal gene transfer.</title>
        <authorList>
            <person name="Misner I."/>
            <person name="Blouin N."/>
            <person name="Leonard G."/>
            <person name="Richards T.A."/>
            <person name="Lane C.E."/>
        </authorList>
    </citation>
    <scope>NUCLEOTIDE SEQUENCE [LARGE SCALE GENOMIC DNA]</scope>
    <source>
        <strain evidence="4 5">ATCC 48635</strain>
    </source>
</reference>
<dbReference type="Pfam" id="PF12796">
    <property type="entry name" value="Ank_2"/>
    <property type="match status" value="1"/>
</dbReference>
<dbReference type="STRING" id="1202772.A0A1V9ZHZ4"/>
<gene>
    <name evidence="4" type="ORF">ACHHYP_10742</name>
</gene>
<dbReference type="AlphaFoldDB" id="A0A1V9ZHZ4"/>
<keyword evidence="5" id="KW-1185">Reference proteome</keyword>
<keyword evidence="1" id="KW-0677">Repeat</keyword>
<evidence type="ECO:0000256" key="1">
    <source>
        <dbReference type="ARBA" id="ARBA00022737"/>
    </source>
</evidence>
<evidence type="ECO:0000256" key="3">
    <source>
        <dbReference type="PROSITE-ProRule" id="PRU00023"/>
    </source>
</evidence>
<dbReference type="SMART" id="SM00248">
    <property type="entry name" value="ANK"/>
    <property type="match status" value="2"/>
</dbReference>
<feature type="repeat" description="ANK" evidence="3">
    <location>
        <begin position="88"/>
        <end position="120"/>
    </location>
</feature>
<comment type="caution">
    <text evidence="4">The sequence shown here is derived from an EMBL/GenBank/DDBJ whole genome shotgun (WGS) entry which is preliminary data.</text>
</comment>
<dbReference type="EMBL" id="JNBR01000102">
    <property type="protein sequence ID" value="OQR97521.1"/>
    <property type="molecule type" value="Genomic_DNA"/>
</dbReference>
<dbReference type="Gene3D" id="1.25.40.20">
    <property type="entry name" value="Ankyrin repeat-containing domain"/>
    <property type="match status" value="1"/>
</dbReference>
<evidence type="ECO:0000313" key="4">
    <source>
        <dbReference type="EMBL" id="OQR97521.1"/>
    </source>
</evidence>
<proteinExistence type="predicted"/>
<dbReference type="OrthoDB" id="202480at2759"/>
<dbReference type="PROSITE" id="PS50088">
    <property type="entry name" value="ANK_REPEAT"/>
    <property type="match status" value="1"/>
</dbReference>
<accession>A0A1V9ZHZ4</accession>
<name>A0A1V9ZHZ4_ACHHY</name>
<organism evidence="4 5">
    <name type="scientific">Achlya hypogyna</name>
    <name type="common">Oomycete</name>
    <name type="synonym">Protoachlya hypogyna</name>
    <dbReference type="NCBI Taxonomy" id="1202772"/>
    <lineage>
        <taxon>Eukaryota</taxon>
        <taxon>Sar</taxon>
        <taxon>Stramenopiles</taxon>
        <taxon>Oomycota</taxon>
        <taxon>Saprolegniomycetes</taxon>
        <taxon>Saprolegniales</taxon>
        <taxon>Achlyaceae</taxon>
        <taxon>Achlya</taxon>
    </lineage>
</organism>
<keyword evidence="2 3" id="KW-0040">ANK repeat</keyword>
<dbReference type="PANTHER" id="PTHR24201">
    <property type="entry name" value="ANK_REP_REGION DOMAIN-CONTAINING PROTEIN"/>
    <property type="match status" value="1"/>
</dbReference>
<dbReference type="PROSITE" id="PS50297">
    <property type="entry name" value="ANK_REP_REGION"/>
    <property type="match status" value="1"/>
</dbReference>
<evidence type="ECO:0000256" key="2">
    <source>
        <dbReference type="ARBA" id="ARBA00023043"/>
    </source>
</evidence>
<dbReference type="InterPro" id="IPR036770">
    <property type="entry name" value="Ankyrin_rpt-contain_sf"/>
</dbReference>
<dbReference type="InterPro" id="IPR002110">
    <property type="entry name" value="Ankyrin_rpt"/>
</dbReference>